<comment type="caution">
    <text evidence="9">The sequence shown here is derived from an EMBL/GenBank/DDBJ whole genome shotgun (WGS) entry which is preliminary data.</text>
</comment>
<protein>
    <recommendedName>
        <fullName evidence="1">DNA-directed DNA polymerase</fullName>
        <ecNumber evidence="1">2.7.7.7</ecNumber>
    </recommendedName>
</protein>
<dbReference type="Gene3D" id="3.40.50.300">
    <property type="entry name" value="P-loop containing nucleotide triphosphate hydrolases"/>
    <property type="match status" value="1"/>
</dbReference>
<dbReference type="InterPro" id="IPR005790">
    <property type="entry name" value="DNA_polIII_delta"/>
</dbReference>
<dbReference type="Pfam" id="PF21694">
    <property type="entry name" value="DNA_pol3_delta_C"/>
    <property type="match status" value="1"/>
</dbReference>
<name>A0A7C1DHA6_UNCKA</name>
<gene>
    <name evidence="9" type="ORF">ENN92_00010</name>
</gene>
<reference evidence="9" key="1">
    <citation type="journal article" date="2020" name="mSystems">
        <title>Genome- and Community-Level Interaction Insights into Carbon Utilization and Element Cycling Functions of Hydrothermarchaeota in Hydrothermal Sediment.</title>
        <authorList>
            <person name="Zhou Z."/>
            <person name="Liu Y."/>
            <person name="Xu W."/>
            <person name="Pan J."/>
            <person name="Luo Z.H."/>
            <person name="Li M."/>
        </authorList>
    </citation>
    <scope>NUCLEOTIDE SEQUENCE [LARGE SCALE GENOMIC DNA]</scope>
    <source>
        <strain evidence="9">SpSt-1219</strain>
    </source>
</reference>
<dbReference type="EMBL" id="DSDM01000001">
    <property type="protein sequence ID" value="HDQ88526.1"/>
    <property type="molecule type" value="Genomic_DNA"/>
</dbReference>
<dbReference type="PANTHER" id="PTHR34388">
    <property type="entry name" value="DNA POLYMERASE III SUBUNIT DELTA"/>
    <property type="match status" value="1"/>
</dbReference>
<dbReference type="Gene3D" id="1.20.272.10">
    <property type="match status" value="1"/>
</dbReference>
<dbReference type="InterPro" id="IPR027417">
    <property type="entry name" value="P-loop_NTPase"/>
</dbReference>
<comment type="similarity">
    <text evidence="6">Belongs to the DNA polymerase HolA subunit family.</text>
</comment>
<evidence type="ECO:0000259" key="8">
    <source>
        <dbReference type="Pfam" id="PF21694"/>
    </source>
</evidence>
<dbReference type="AlphaFoldDB" id="A0A7C1DHA6"/>
<evidence type="ECO:0000256" key="4">
    <source>
        <dbReference type="ARBA" id="ARBA00022705"/>
    </source>
</evidence>
<evidence type="ECO:0000256" key="1">
    <source>
        <dbReference type="ARBA" id="ARBA00012417"/>
    </source>
</evidence>
<dbReference type="InterPro" id="IPR008921">
    <property type="entry name" value="DNA_pol3_clamp-load_cplx_C"/>
</dbReference>
<evidence type="ECO:0000256" key="3">
    <source>
        <dbReference type="ARBA" id="ARBA00022695"/>
    </source>
</evidence>
<keyword evidence="2" id="KW-0808">Transferase</keyword>
<evidence type="ECO:0000256" key="6">
    <source>
        <dbReference type="ARBA" id="ARBA00034754"/>
    </source>
</evidence>
<dbReference type="EC" id="2.7.7.7" evidence="1"/>
<dbReference type="PANTHER" id="PTHR34388:SF1">
    <property type="entry name" value="DNA POLYMERASE III SUBUNIT DELTA"/>
    <property type="match status" value="1"/>
</dbReference>
<dbReference type="GO" id="GO:0003677">
    <property type="term" value="F:DNA binding"/>
    <property type="evidence" value="ECO:0007669"/>
    <property type="project" value="InterPro"/>
</dbReference>
<dbReference type="SUPFAM" id="SSF48019">
    <property type="entry name" value="post-AAA+ oligomerization domain-like"/>
    <property type="match status" value="1"/>
</dbReference>
<keyword evidence="5" id="KW-0239">DNA-directed DNA polymerase</keyword>
<dbReference type="InterPro" id="IPR048466">
    <property type="entry name" value="DNA_pol3_delta-like_C"/>
</dbReference>
<keyword evidence="3" id="KW-0548">Nucleotidyltransferase</keyword>
<keyword evidence="4" id="KW-0235">DNA replication</keyword>
<accession>A0A7C1DHA6</accession>
<dbReference type="GO" id="GO:0006261">
    <property type="term" value="P:DNA-templated DNA replication"/>
    <property type="evidence" value="ECO:0007669"/>
    <property type="project" value="TreeGrafter"/>
</dbReference>
<sequence>MIFFIFGNNKLQIQEEIKKILIKNVFDEKIDLYGELLTPQNFAEITHTPNMFGQRILVQTDLEELSETESVKLLELSIKKADTTSIIFSIPKTLTKTSKILTAAKKVDKITIIEVKEEKDWTIFNFADTVFEINEKKAYELLQTLESKEEDPVKIHSILVAHLRNLARIKNQAALNVAPFVKSKLQKQANKYTENAILKI</sequence>
<dbReference type="GO" id="GO:0009360">
    <property type="term" value="C:DNA polymerase III complex"/>
    <property type="evidence" value="ECO:0007669"/>
    <property type="project" value="TreeGrafter"/>
</dbReference>
<feature type="non-terminal residue" evidence="9">
    <location>
        <position position="200"/>
    </location>
</feature>
<comment type="catalytic activity">
    <reaction evidence="7">
        <text>DNA(n) + a 2'-deoxyribonucleoside 5'-triphosphate = DNA(n+1) + diphosphate</text>
        <dbReference type="Rhea" id="RHEA:22508"/>
        <dbReference type="Rhea" id="RHEA-COMP:17339"/>
        <dbReference type="Rhea" id="RHEA-COMP:17340"/>
        <dbReference type="ChEBI" id="CHEBI:33019"/>
        <dbReference type="ChEBI" id="CHEBI:61560"/>
        <dbReference type="ChEBI" id="CHEBI:173112"/>
        <dbReference type="EC" id="2.7.7.7"/>
    </reaction>
</comment>
<organism evidence="9">
    <name type="scientific">candidate division WWE3 bacterium</name>
    <dbReference type="NCBI Taxonomy" id="2053526"/>
    <lineage>
        <taxon>Bacteria</taxon>
        <taxon>Katanobacteria</taxon>
    </lineage>
</organism>
<feature type="domain" description="DNA polymerase III delta subunit-like C-terminal" evidence="8">
    <location>
        <begin position="122"/>
        <end position="198"/>
    </location>
</feature>
<dbReference type="Proteomes" id="UP000886066">
    <property type="component" value="Unassembled WGS sequence"/>
</dbReference>
<dbReference type="GO" id="GO:0003887">
    <property type="term" value="F:DNA-directed DNA polymerase activity"/>
    <property type="evidence" value="ECO:0007669"/>
    <property type="project" value="UniProtKB-KW"/>
</dbReference>
<evidence type="ECO:0000313" key="9">
    <source>
        <dbReference type="EMBL" id="HDQ88526.1"/>
    </source>
</evidence>
<proteinExistence type="inferred from homology"/>
<evidence type="ECO:0000256" key="2">
    <source>
        <dbReference type="ARBA" id="ARBA00022679"/>
    </source>
</evidence>
<evidence type="ECO:0000256" key="7">
    <source>
        <dbReference type="ARBA" id="ARBA00049244"/>
    </source>
</evidence>
<evidence type="ECO:0000256" key="5">
    <source>
        <dbReference type="ARBA" id="ARBA00022932"/>
    </source>
</evidence>